<dbReference type="GO" id="GO:0046872">
    <property type="term" value="F:metal ion binding"/>
    <property type="evidence" value="ECO:0007669"/>
    <property type="project" value="UniProtKB-KW"/>
</dbReference>
<evidence type="ECO:0000256" key="1">
    <source>
        <dbReference type="ARBA" id="ARBA00005495"/>
    </source>
</evidence>
<dbReference type="RefSeq" id="WP_133321030.1">
    <property type="nucleotide sequence ID" value="NZ_SMTF01000003.1"/>
</dbReference>
<evidence type="ECO:0000256" key="2">
    <source>
        <dbReference type="ARBA" id="ARBA00022723"/>
    </source>
</evidence>
<evidence type="ECO:0000313" key="5">
    <source>
        <dbReference type="EMBL" id="TDK25999.1"/>
    </source>
</evidence>
<dbReference type="PROSITE" id="PS51891">
    <property type="entry name" value="CENP_V_GFA"/>
    <property type="match status" value="1"/>
</dbReference>
<dbReference type="PANTHER" id="PTHR28620">
    <property type="entry name" value="CENTROMERE PROTEIN V"/>
    <property type="match status" value="1"/>
</dbReference>
<dbReference type="InterPro" id="IPR052355">
    <property type="entry name" value="CENP-V-like"/>
</dbReference>
<feature type="domain" description="CENP-V/GFA" evidence="4">
    <location>
        <begin position="11"/>
        <end position="130"/>
    </location>
</feature>
<gene>
    <name evidence="5" type="ORF">E2F46_05170</name>
</gene>
<keyword evidence="3" id="KW-0862">Zinc</keyword>
<dbReference type="Pfam" id="PF04828">
    <property type="entry name" value="GFA"/>
    <property type="match status" value="1"/>
</dbReference>
<comment type="caution">
    <text evidence="5">The sequence shown here is derived from an EMBL/GenBank/DDBJ whole genome shotgun (WGS) entry which is preliminary data.</text>
</comment>
<dbReference type="Proteomes" id="UP000294796">
    <property type="component" value="Unassembled WGS sequence"/>
</dbReference>
<dbReference type="InterPro" id="IPR006913">
    <property type="entry name" value="CENP-V/GFA"/>
</dbReference>
<dbReference type="OrthoDB" id="9805575at2"/>
<dbReference type="PANTHER" id="PTHR28620:SF1">
    <property type="entry name" value="CENP-V_GFA DOMAIN-CONTAINING PROTEIN"/>
    <property type="match status" value="1"/>
</dbReference>
<dbReference type="AlphaFoldDB" id="A0A4R5TXR1"/>
<protein>
    <submittedName>
        <fullName evidence="5">GFA family protein</fullName>
    </submittedName>
</protein>
<name>A0A4R5TXR1_9GAMM</name>
<sequence>MQANPTAATPLVATCHCGGTRIEVAVPPPELTACNCSFCSKRGGLWTYYPRDQVVVHATLHRASYSSDRMQHVHYHCARCGCSTHSDLLCSWTEDGPDFSQPRVCVNARLFDGLDLSALPVVELDGRNEW</sequence>
<evidence type="ECO:0000313" key="6">
    <source>
        <dbReference type="Proteomes" id="UP000294796"/>
    </source>
</evidence>
<accession>A0A4R5TXR1</accession>
<dbReference type="InterPro" id="IPR011057">
    <property type="entry name" value="Mss4-like_sf"/>
</dbReference>
<dbReference type="EMBL" id="SMTF01000003">
    <property type="protein sequence ID" value="TDK25999.1"/>
    <property type="molecule type" value="Genomic_DNA"/>
</dbReference>
<comment type="similarity">
    <text evidence="1">Belongs to the Gfa family.</text>
</comment>
<keyword evidence="6" id="KW-1185">Reference proteome</keyword>
<reference evidence="5 6" key="1">
    <citation type="submission" date="2019-03" db="EMBL/GenBank/DDBJ databases">
        <title>Luteimonas zhaokaii sp.nov., isolated from the rectal contents of Plateau pika in Yushu, Qinghai Province, China.</title>
        <authorList>
            <person name="Zhang G."/>
        </authorList>
    </citation>
    <scope>NUCLEOTIDE SEQUENCE [LARGE SCALE GENOMIC DNA]</scope>
    <source>
        <strain evidence="5 6">B9</strain>
    </source>
</reference>
<keyword evidence="2" id="KW-0479">Metal-binding</keyword>
<organism evidence="5 6">
    <name type="scientific">Luteimonas aestuarii</name>
    <dbReference type="NCBI Taxonomy" id="453837"/>
    <lineage>
        <taxon>Bacteria</taxon>
        <taxon>Pseudomonadati</taxon>
        <taxon>Pseudomonadota</taxon>
        <taxon>Gammaproteobacteria</taxon>
        <taxon>Lysobacterales</taxon>
        <taxon>Lysobacteraceae</taxon>
        <taxon>Luteimonas</taxon>
    </lineage>
</organism>
<evidence type="ECO:0000256" key="3">
    <source>
        <dbReference type="ARBA" id="ARBA00022833"/>
    </source>
</evidence>
<dbReference type="SUPFAM" id="SSF51316">
    <property type="entry name" value="Mss4-like"/>
    <property type="match status" value="1"/>
</dbReference>
<dbReference type="Gene3D" id="2.170.150.70">
    <property type="match status" value="1"/>
</dbReference>
<dbReference type="GO" id="GO:0016846">
    <property type="term" value="F:carbon-sulfur lyase activity"/>
    <property type="evidence" value="ECO:0007669"/>
    <property type="project" value="InterPro"/>
</dbReference>
<proteinExistence type="inferred from homology"/>
<evidence type="ECO:0000259" key="4">
    <source>
        <dbReference type="PROSITE" id="PS51891"/>
    </source>
</evidence>